<evidence type="ECO:0000256" key="10">
    <source>
        <dbReference type="SAM" id="MobiDB-lite"/>
    </source>
</evidence>
<comment type="catalytic activity">
    <reaction evidence="9">
        <text>L-seryl-[protein] + ATP = O-phospho-L-seryl-[protein] + ADP + H(+)</text>
        <dbReference type="Rhea" id="RHEA:17989"/>
        <dbReference type="Rhea" id="RHEA-COMP:9863"/>
        <dbReference type="Rhea" id="RHEA-COMP:11604"/>
        <dbReference type="ChEBI" id="CHEBI:15378"/>
        <dbReference type="ChEBI" id="CHEBI:29999"/>
        <dbReference type="ChEBI" id="CHEBI:30616"/>
        <dbReference type="ChEBI" id="CHEBI:83421"/>
        <dbReference type="ChEBI" id="CHEBI:456216"/>
        <dbReference type="EC" id="2.7.11.1"/>
    </reaction>
</comment>
<dbReference type="SMART" id="SM00220">
    <property type="entry name" value="S_TKc"/>
    <property type="match status" value="1"/>
</dbReference>
<evidence type="ECO:0000256" key="1">
    <source>
        <dbReference type="ARBA" id="ARBA00009903"/>
    </source>
</evidence>
<dbReference type="GO" id="GO:0004674">
    <property type="term" value="F:protein serine/threonine kinase activity"/>
    <property type="evidence" value="ECO:0007669"/>
    <property type="project" value="UniProtKB-KW"/>
</dbReference>
<protein>
    <recommendedName>
        <fullName evidence="2">non-specific serine/threonine protein kinase</fullName>
        <ecNumber evidence="2">2.7.11.1</ecNumber>
    </recommendedName>
</protein>
<dbReference type="Proteomes" id="UP001497516">
    <property type="component" value="Chromosome 10"/>
</dbReference>
<dbReference type="GO" id="GO:0005524">
    <property type="term" value="F:ATP binding"/>
    <property type="evidence" value="ECO:0007669"/>
    <property type="project" value="UniProtKB-KW"/>
</dbReference>
<evidence type="ECO:0000256" key="2">
    <source>
        <dbReference type="ARBA" id="ARBA00012513"/>
    </source>
</evidence>
<dbReference type="AlphaFoldDB" id="A0AAV2CZE2"/>
<evidence type="ECO:0000313" key="12">
    <source>
        <dbReference type="EMBL" id="CAL1361695.1"/>
    </source>
</evidence>
<dbReference type="PANTHER" id="PTHR45637">
    <property type="entry name" value="FLIPPASE KINASE 1-RELATED"/>
    <property type="match status" value="1"/>
</dbReference>
<dbReference type="FunFam" id="1.10.510.10:FF:000294">
    <property type="entry name" value="Serine/threonine-protein kinase OXI1"/>
    <property type="match status" value="1"/>
</dbReference>
<dbReference type="PROSITE" id="PS00108">
    <property type="entry name" value="PROTEIN_KINASE_ST"/>
    <property type="match status" value="1"/>
</dbReference>
<keyword evidence="6" id="KW-0418">Kinase</keyword>
<dbReference type="InterPro" id="IPR000719">
    <property type="entry name" value="Prot_kinase_dom"/>
</dbReference>
<evidence type="ECO:0000256" key="4">
    <source>
        <dbReference type="ARBA" id="ARBA00022679"/>
    </source>
</evidence>
<evidence type="ECO:0000256" key="5">
    <source>
        <dbReference type="ARBA" id="ARBA00022741"/>
    </source>
</evidence>
<gene>
    <name evidence="12" type="ORF">LTRI10_LOCUS9058</name>
</gene>
<keyword evidence="5" id="KW-0547">Nucleotide-binding</keyword>
<dbReference type="Gene3D" id="3.30.200.20">
    <property type="entry name" value="Phosphorylase Kinase, domain 1"/>
    <property type="match status" value="2"/>
</dbReference>
<dbReference type="SUPFAM" id="SSF56112">
    <property type="entry name" value="Protein kinase-like (PK-like)"/>
    <property type="match status" value="1"/>
</dbReference>
<keyword evidence="13" id="KW-1185">Reference proteome</keyword>
<keyword evidence="4" id="KW-0808">Transferase</keyword>
<evidence type="ECO:0000256" key="7">
    <source>
        <dbReference type="ARBA" id="ARBA00022840"/>
    </source>
</evidence>
<dbReference type="Pfam" id="PF00069">
    <property type="entry name" value="Pkinase"/>
    <property type="match status" value="2"/>
</dbReference>
<comment type="catalytic activity">
    <reaction evidence="8">
        <text>L-threonyl-[protein] + ATP = O-phospho-L-threonyl-[protein] + ADP + H(+)</text>
        <dbReference type="Rhea" id="RHEA:46608"/>
        <dbReference type="Rhea" id="RHEA-COMP:11060"/>
        <dbReference type="Rhea" id="RHEA-COMP:11605"/>
        <dbReference type="ChEBI" id="CHEBI:15378"/>
        <dbReference type="ChEBI" id="CHEBI:30013"/>
        <dbReference type="ChEBI" id="CHEBI:30616"/>
        <dbReference type="ChEBI" id="CHEBI:61977"/>
        <dbReference type="ChEBI" id="CHEBI:456216"/>
        <dbReference type="EC" id="2.7.11.1"/>
    </reaction>
</comment>
<reference evidence="12 13" key="1">
    <citation type="submission" date="2024-04" db="EMBL/GenBank/DDBJ databases">
        <authorList>
            <person name="Fracassetti M."/>
        </authorList>
    </citation>
    <scope>NUCLEOTIDE SEQUENCE [LARGE SCALE GENOMIC DNA]</scope>
</reference>
<keyword evidence="3" id="KW-0723">Serine/threonine-protein kinase</keyword>
<dbReference type="InterPro" id="IPR011009">
    <property type="entry name" value="Kinase-like_dom_sf"/>
</dbReference>
<evidence type="ECO:0000256" key="9">
    <source>
        <dbReference type="ARBA" id="ARBA00048679"/>
    </source>
</evidence>
<feature type="region of interest" description="Disordered" evidence="10">
    <location>
        <begin position="406"/>
        <end position="448"/>
    </location>
</feature>
<evidence type="ECO:0000256" key="3">
    <source>
        <dbReference type="ARBA" id="ARBA00022527"/>
    </source>
</evidence>
<feature type="domain" description="Protein kinase" evidence="11">
    <location>
        <begin position="20"/>
        <end position="349"/>
    </location>
</feature>
<dbReference type="PROSITE" id="PS50011">
    <property type="entry name" value="PROTEIN_KINASE_DOM"/>
    <property type="match status" value="1"/>
</dbReference>
<organism evidence="12 13">
    <name type="scientific">Linum trigynum</name>
    <dbReference type="NCBI Taxonomy" id="586398"/>
    <lineage>
        <taxon>Eukaryota</taxon>
        <taxon>Viridiplantae</taxon>
        <taxon>Streptophyta</taxon>
        <taxon>Embryophyta</taxon>
        <taxon>Tracheophyta</taxon>
        <taxon>Spermatophyta</taxon>
        <taxon>Magnoliopsida</taxon>
        <taxon>eudicotyledons</taxon>
        <taxon>Gunneridae</taxon>
        <taxon>Pentapetalae</taxon>
        <taxon>rosids</taxon>
        <taxon>fabids</taxon>
        <taxon>Malpighiales</taxon>
        <taxon>Linaceae</taxon>
        <taxon>Linum</taxon>
    </lineage>
</organism>
<evidence type="ECO:0000259" key="11">
    <source>
        <dbReference type="PROSITE" id="PS50011"/>
    </source>
</evidence>
<proteinExistence type="inferred from homology"/>
<name>A0AAV2CZE2_9ROSI</name>
<dbReference type="InterPro" id="IPR008271">
    <property type="entry name" value="Ser/Thr_kinase_AS"/>
</dbReference>
<feature type="region of interest" description="Disordered" evidence="10">
    <location>
        <begin position="180"/>
        <end position="200"/>
    </location>
</feature>
<keyword evidence="7" id="KW-0067">ATP-binding</keyword>
<dbReference type="EC" id="2.7.11.1" evidence="2"/>
<dbReference type="EMBL" id="OZ034814">
    <property type="protein sequence ID" value="CAL1361695.1"/>
    <property type="molecule type" value="Genomic_DNA"/>
</dbReference>
<evidence type="ECO:0000256" key="8">
    <source>
        <dbReference type="ARBA" id="ARBA00047899"/>
    </source>
</evidence>
<dbReference type="Gene3D" id="1.10.510.10">
    <property type="entry name" value="Transferase(Phosphotransferase) domain 1"/>
    <property type="match status" value="2"/>
</dbReference>
<sequence length="448" mass="51049">MNDRANHNETVVPILDLDDLIVISPVGRGAKGVAFLVRNHPFGESWALKVILRDLVKRKNPAVTNAKDGSEYKRIWLEQRVLSRFKHPLLPRLHGILSTDKIIAYAIDYCPGRDLNQLRKKQTENIFSQGIIRFYAAELVLALEYLHNSGIAYRDLKPENILIQENGHIMLVDFDLSTELPPPPTPPRKSKTTKLPAIAARSNSSTQRKRALSLQLFYKCSSGIMLEEFSDDSGNRCLPSECRQHSMSLSGKSNSFVGTEEYVAPEVIQGYGHDFAVDWWSLGVVMYEMLYRRTPFRGTNRKDTFYRILTQPPELVGEPNPLRDLIGKLLVKDPRERITVEEIKSHEFFKGLDWDSVVEVSRPPYIPPSVWGDKKEGNFFNKSIDVESFVERVFSVNGGREMQKEELVKVGDGNGEQEKNRGGEVEEEGENKRENPPPRHDAQNFVVF</sequence>
<dbReference type="FunFam" id="1.10.510.10:FF:000312">
    <property type="entry name" value="Serine/threonine-protein kinase OXI1"/>
    <property type="match status" value="1"/>
</dbReference>
<evidence type="ECO:0000313" key="13">
    <source>
        <dbReference type="Proteomes" id="UP001497516"/>
    </source>
</evidence>
<comment type="similarity">
    <text evidence="1">Belongs to the protein kinase superfamily. AGC Ser/Thr protein kinase family.</text>
</comment>
<feature type="compositionally biased region" description="Basic and acidic residues" evidence="10">
    <location>
        <begin position="416"/>
        <end position="442"/>
    </location>
</feature>
<accession>A0AAV2CZE2</accession>
<evidence type="ECO:0000256" key="6">
    <source>
        <dbReference type="ARBA" id="ARBA00022777"/>
    </source>
</evidence>